<dbReference type="CDD" id="cd03512">
    <property type="entry name" value="Alkane-hydroxylase"/>
    <property type="match status" value="1"/>
</dbReference>
<evidence type="ECO:0000256" key="2">
    <source>
        <dbReference type="ARBA" id="ARBA00010823"/>
    </source>
</evidence>
<evidence type="ECO:0000256" key="8">
    <source>
        <dbReference type="ARBA" id="ARBA00023002"/>
    </source>
</evidence>
<feature type="transmembrane region" description="Helical" evidence="12">
    <location>
        <begin position="63"/>
        <end position="83"/>
    </location>
</feature>
<evidence type="ECO:0000256" key="11">
    <source>
        <dbReference type="ARBA" id="ARBA00023136"/>
    </source>
</evidence>
<dbReference type="Pfam" id="PF00487">
    <property type="entry name" value="FA_desaturase"/>
    <property type="match status" value="1"/>
</dbReference>
<dbReference type="InterPro" id="IPR033885">
    <property type="entry name" value="AlkB/XylM"/>
</dbReference>
<evidence type="ECO:0000256" key="7">
    <source>
        <dbReference type="ARBA" id="ARBA00022989"/>
    </source>
</evidence>
<evidence type="ECO:0000256" key="4">
    <source>
        <dbReference type="ARBA" id="ARBA00022519"/>
    </source>
</evidence>
<comment type="subcellular location">
    <subcellularLocation>
        <location evidence="1">Cell inner membrane</location>
        <topology evidence="1">Multi-pass membrane protein</topology>
    </subcellularLocation>
</comment>
<keyword evidence="11 12" id="KW-0472">Membrane</keyword>
<dbReference type="InterPro" id="IPR005804">
    <property type="entry name" value="FA_desaturase_dom"/>
</dbReference>
<dbReference type="AlphaFoldDB" id="A0A037ZHA1"/>
<sequence length="356" mass="38951">MRLFSAITLTPAGLLALAGLAGGGWVWAALIYMTALTYGLDRVLRLGLQNAPEGAEFPASDRLLVALGVAHFVLFLLAVMAVSGQMALTTAERIGAFFAFGLYFGQVSNSAAHELIHRGARPLHQLGRWMYIWQLFGHHASAHPLIHHRWVATPRDPNSARFGENVYAFACRAWVGSFRAGLQAENARTARASTQKPMWQHPFVAYVLGAMLALTLSWAFAGPAGMAAHLALAVYATFQLLISDYVQHYGLQRAPQGSGYEPVGPAHSWNARQWFSGRLMLHAPRHSDHHAHPTRPYPALHIDPPNAMPRLPHSLPVMGMIALIPPLWRRSMDHRVGDWLPGGKLAAGTLPADMAD</sequence>
<evidence type="ECO:0000256" key="1">
    <source>
        <dbReference type="ARBA" id="ARBA00004429"/>
    </source>
</evidence>
<evidence type="ECO:0000259" key="13">
    <source>
        <dbReference type="Pfam" id="PF00487"/>
    </source>
</evidence>
<dbReference type="STRING" id="1454373.ACMU_03700"/>
<dbReference type="GO" id="GO:0006629">
    <property type="term" value="P:lipid metabolic process"/>
    <property type="evidence" value="ECO:0007669"/>
    <property type="project" value="InterPro"/>
</dbReference>
<gene>
    <name evidence="14" type="ORF">ACMU_03700</name>
</gene>
<dbReference type="PANTHER" id="PTHR38674:SF1">
    <property type="entry name" value="ALKANE 1-MONOOXYGENASE 1"/>
    <property type="match status" value="1"/>
</dbReference>
<comment type="similarity">
    <text evidence="2">Belongs to the fatty acid desaturase type 1 family. AlkB subfamily.</text>
</comment>
<dbReference type="GO" id="GO:0004497">
    <property type="term" value="F:monooxygenase activity"/>
    <property type="evidence" value="ECO:0007669"/>
    <property type="project" value="UniProtKB-KW"/>
</dbReference>
<keyword evidence="5 12" id="KW-0812">Transmembrane</keyword>
<keyword evidence="8" id="KW-0560">Oxidoreductase</keyword>
<dbReference type="GO" id="GO:0046872">
    <property type="term" value="F:metal ion binding"/>
    <property type="evidence" value="ECO:0007669"/>
    <property type="project" value="UniProtKB-KW"/>
</dbReference>
<keyword evidence="4" id="KW-0997">Cell inner membrane</keyword>
<keyword evidence="15" id="KW-1185">Reference proteome</keyword>
<keyword evidence="6" id="KW-0479">Metal-binding</keyword>
<evidence type="ECO:0000313" key="14">
    <source>
        <dbReference type="EMBL" id="KAJ54200.1"/>
    </source>
</evidence>
<evidence type="ECO:0000256" key="5">
    <source>
        <dbReference type="ARBA" id="ARBA00022692"/>
    </source>
</evidence>
<feature type="domain" description="Fatty acid desaturase" evidence="13">
    <location>
        <begin position="98"/>
        <end position="316"/>
    </location>
</feature>
<accession>A0A037ZHA1</accession>
<evidence type="ECO:0000256" key="10">
    <source>
        <dbReference type="ARBA" id="ARBA00023033"/>
    </source>
</evidence>
<reference evidence="14 15" key="1">
    <citation type="submission" date="2014-03" db="EMBL/GenBank/DDBJ databases">
        <title>Draft Genome Sequence of Actibacterium mucosum KCTC 23349, a Marine Alphaproteobacterium with Complex Ionic Requirements Isolated from Mediterranean Seawater at Malvarrosa Beach, Valencia, Spain.</title>
        <authorList>
            <person name="Arahal D.R."/>
            <person name="Shao Z."/>
            <person name="Lai Q."/>
            <person name="Pujalte M.J."/>
        </authorList>
    </citation>
    <scope>NUCLEOTIDE SEQUENCE [LARGE SCALE GENOMIC DNA]</scope>
    <source>
        <strain evidence="14 15">KCTC 23349</strain>
    </source>
</reference>
<evidence type="ECO:0000256" key="3">
    <source>
        <dbReference type="ARBA" id="ARBA00022475"/>
    </source>
</evidence>
<dbReference type="PANTHER" id="PTHR38674">
    <property type="entry name" value="ALKANE 1-MONOOXYGENASE 1"/>
    <property type="match status" value="1"/>
</dbReference>
<dbReference type="EMBL" id="JFKE01000010">
    <property type="protein sequence ID" value="KAJ54200.1"/>
    <property type="molecule type" value="Genomic_DNA"/>
</dbReference>
<dbReference type="Proteomes" id="UP000026249">
    <property type="component" value="Unassembled WGS sequence"/>
</dbReference>
<dbReference type="GO" id="GO:0005886">
    <property type="term" value="C:plasma membrane"/>
    <property type="evidence" value="ECO:0007669"/>
    <property type="project" value="UniProtKB-SubCell"/>
</dbReference>
<organism evidence="14 15">
    <name type="scientific">Actibacterium mucosum KCTC 23349</name>
    <dbReference type="NCBI Taxonomy" id="1454373"/>
    <lineage>
        <taxon>Bacteria</taxon>
        <taxon>Pseudomonadati</taxon>
        <taxon>Pseudomonadota</taxon>
        <taxon>Alphaproteobacteria</taxon>
        <taxon>Rhodobacterales</taxon>
        <taxon>Roseobacteraceae</taxon>
        <taxon>Actibacterium</taxon>
    </lineage>
</organism>
<keyword evidence="3" id="KW-1003">Cell membrane</keyword>
<evidence type="ECO:0000313" key="15">
    <source>
        <dbReference type="Proteomes" id="UP000026249"/>
    </source>
</evidence>
<evidence type="ECO:0000256" key="9">
    <source>
        <dbReference type="ARBA" id="ARBA00023004"/>
    </source>
</evidence>
<keyword evidence="7 12" id="KW-1133">Transmembrane helix</keyword>
<comment type="caution">
    <text evidence="14">The sequence shown here is derived from an EMBL/GenBank/DDBJ whole genome shotgun (WGS) entry which is preliminary data.</text>
</comment>
<name>A0A037ZHA1_9RHOB</name>
<evidence type="ECO:0000256" key="6">
    <source>
        <dbReference type="ARBA" id="ARBA00022723"/>
    </source>
</evidence>
<keyword evidence="9" id="KW-0408">Iron</keyword>
<feature type="transmembrane region" description="Helical" evidence="12">
    <location>
        <begin position="203"/>
        <end position="221"/>
    </location>
</feature>
<proteinExistence type="inferred from homology"/>
<keyword evidence="10" id="KW-0503">Monooxygenase</keyword>
<evidence type="ECO:0000256" key="12">
    <source>
        <dbReference type="SAM" id="Phobius"/>
    </source>
</evidence>
<protein>
    <recommendedName>
        <fullName evidence="13">Fatty acid desaturase domain-containing protein</fullName>
    </recommendedName>
</protein>